<dbReference type="EMBL" id="DRUB01000117">
    <property type="protein sequence ID" value="HHR96375.1"/>
    <property type="molecule type" value="Genomic_DNA"/>
</dbReference>
<sequence length="1626" mass="183700">MSIAKHNYVKHNYVAYIVISVIILSIFLQTFSNYVNAYISKNGNELYTKTLFTYASEKSTLINSSSNSDLYLINRDDMKVLRVPYLNQDGVGHCWLYSTGMVVAYYTGGFYPDIVLNKLEKGYDVGLYYLWPPEYRRFRETIESLYGIRLSELRSVNKNSLINLIINEISNARPLLLLGRRSIFSAGHVVVIIGYYVNNSGFYIIVNDPSGYFTHDLWRSFKRFDGSFSYGYGDAYGVLVNIDKVFETLSEVYVVTVEYSSVKPNPPKAVVYAFTIRPYAIVNAYNSMGATYTSNSTWFYHNNYLEKSLWLPIPVTKPQDIVNFNIFIYPNTLDQEEFYLRINLTHSDLQGFVSNIVDELSVKIYNYSYAEVSIPMKTRLTYGQLYEQSGMRTYLIFKPWSTGITQVELMLIDKNSAKLVYKWGPVNVYVYDDVSYLSIERMGSKITIVGGVLYQSFQDKNIVDLYVAFRPTMLFTKLTWFNLKRPCLYTLDKPQPDSERGGYYYVCRIEVPVNQNFIDIEGDLVFLLNITFFTQRIREILRLPSSGIYKTGSIEFKEVIFNANGTGKFFIGYEITKPTTGKYELLVDIDRETFKIDLGDSLRDIVETKVNVSGNQIIPVFLGIRDGLGNYVDVVTTKIVNPLIVSILNLSMPVNIVGDSYTFIRYGISMPKIFIDDLNMFTISSSIYINGSETRSTTCIERVVENEKNIVWIVRSDVYVPSCNISNKSECLYVFTIVPKLGIRYRSNEIVYVYSPDVSKSFTAKVFSKDLKVKHVSIVLVIDVSGSMGDMFRGRTKLDWAKEAAINLVNLIFDGDYLGLIAFSSYPSVIQNLTIVNNSTRYNIIQTIESLRPGGNTNIGDSLKLAVDLLNEYGIPGYRKAVILLTDGIHNTGTHPLNVLNYVKEASINVYTIGLGEPGDIDEDILNKIAYETGGMYFYAPTPDKLKEIFDSIRGGVASLNLIDVSLAKLSPSQEIWGIYPLDLRYSDFIVEVSWDRGSEPIVKLHLPGLTVDQRNASLIGIDVSYPTANMLRIRIPSQFNFTVFSIGYSFVPRILPINISILNTNPHEQVIQTNIFGGKEELLEIIIDNPTARYSRGQYLFYRVIAEKDKKVQVTLMDSKGDILYFNILTISDVAGVFSGTMNHFIKLPEEPGTYYLKATLIDVFQLKTRVIPITITDSPYQKSITVSYVNKVKGFGLLKIPVNISVHDRSIIGRTLIIQTKLEPENPYTPYVSVQQGLIKITKPVEENYVYVNVPPNAKPGVYNISLLFYIEGHSVVIEKNAIEVYVPGININLENVVNTVYAYQGDYVENKVKLNIFSDDKYLVELELSPQFINKKASVEGSLDKYRTIIYTNTTLTIPVKYNTSEIGVYTGLIRLSINGTNVNNILQTLVVIPKNSDANKTIWAYSYNSLTLGPEPIKNIEVQLKIDWVSYVAGIISTPINPKSDFDYIVYAYSVDGRAKPLLTLFIPQKFRAQDYVVFIESENKIVDIITLSKQLDVVLIDIESNHVYRVWIEPKTAPSPTQTPTPIYTTTTSPTSTTTLPTLVITTTLTITTISPILTTSPTSASPLIIGGGGIPSPSAISITETHVLPIKLSTIIATIITILTIEISIIILLYIRKRRY</sequence>
<dbReference type="CDD" id="cd00198">
    <property type="entry name" value="vWFA"/>
    <property type="match status" value="1"/>
</dbReference>
<evidence type="ECO:0000259" key="2">
    <source>
        <dbReference type="PROSITE" id="PS50234"/>
    </source>
</evidence>
<dbReference type="InterPro" id="IPR036465">
    <property type="entry name" value="vWFA_dom_sf"/>
</dbReference>
<dbReference type="SMART" id="SM00327">
    <property type="entry name" value="VWA"/>
    <property type="match status" value="1"/>
</dbReference>
<name>A0A7C5YWT0_9CREN</name>
<feature type="transmembrane region" description="Helical" evidence="1">
    <location>
        <begin position="12"/>
        <end position="31"/>
    </location>
</feature>
<accession>A0A7C5YWT0</accession>
<keyword evidence="1" id="KW-0472">Membrane</keyword>
<feature type="domain" description="VWFA" evidence="2">
    <location>
        <begin position="777"/>
        <end position="953"/>
    </location>
</feature>
<dbReference type="PROSITE" id="PS50234">
    <property type="entry name" value="VWFA"/>
    <property type="match status" value="1"/>
</dbReference>
<evidence type="ECO:0000256" key="1">
    <source>
        <dbReference type="SAM" id="Phobius"/>
    </source>
</evidence>
<dbReference type="SUPFAM" id="SSF53300">
    <property type="entry name" value="vWA-like"/>
    <property type="match status" value="1"/>
</dbReference>
<keyword evidence="1" id="KW-0812">Transmembrane</keyword>
<dbReference type="PANTHER" id="PTHR10579">
    <property type="entry name" value="CALCIUM-ACTIVATED CHLORIDE CHANNEL REGULATOR"/>
    <property type="match status" value="1"/>
</dbReference>
<feature type="transmembrane region" description="Helical" evidence="1">
    <location>
        <begin position="1601"/>
        <end position="1621"/>
    </location>
</feature>
<dbReference type="InterPro" id="IPR002035">
    <property type="entry name" value="VWF_A"/>
</dbReference>
<dbReference type="InterPro" id="IPR039564">
    <property type="entry name" value="Peptidase_C39-like"/>
</dbReference>
<organism evidence="3">
    <name type="scientific">Ignisphaera aggregans</name>
    <dbReference type="NCBI Taxonomy" id="334771"/>
    <lineage>
        <taxon>Archaea</taxon>
        <taxon>Thermoproteota</taxon>
        <taxon>Thermoprotei</taxon>
        <taxon>Desulfurococcales</taxon>
        <taxon>Desulfurococcaceae</taxon>
        <taxon>Ignisphaera</taxon>
    </lineage>
</organism>
<dbReference type="Gene3D" id="3.40.50.410">
    <property type="entry name" value="von Willebrand factor, type A domain"/>
    <property type="match status" value="1"/>
</dbReference>
<gene>
    <name evidence="3" type="ORF">ENL47_06105</name>
</gene>
<reference evidence="3" key="1">
    <citation type="journal article" date="2020" name="mSystems">
        <title>Genome- and Community-Level Interaction Insights into Carbon Utilization and Element Cycling Functions of Hydrothermarchaeota in Hydrothermal Sediment.</title>
        <authorList>
            <person name="Zhou Z."/>
            <person name="Liu Y."/>
            <person name="Xu W."/>
            <person name="Pan J."/>
            <person name="Luo Z.H."/>
            <person name="Li M."/>
        </authorList>
    </citation>
    <scope>NUCLEOTIDE SEQUENCE [LARGE SCALE GENOMIC DNA]</scope>
    <source>
        <strain evidence="3">SpSt-1</strain>
    </source>
</reference>
<dbReference type="InterPro" id="IPR051266">
    <property type="entry name" value="CLCR"/>
</dbReference>
<comment type="caution">
    <text evidence="3">The sequence shown here is derived from an EMBL/GenBank/DDBJ whole genome shotgun (WGS) entry which is preliminary data.</text>
</comment>
<proteinExistence type="predicted"/>
<protein>
    <submittedName>
        <fullName evidence="3">VWA domain-containing protein</fullName>
    </submittedName>
</protein>
<dbReference type="PANTHER" id="PTHR10579:SF43">
    <property type="entry name" value="ZINC FINGER (C3HC4-TYPE RING FINGER) FAMILY PROTEIN"/>
    <property type="match status" value="1"/>
</dbReference>
<evidence type="ECO:0000313" key="3">
    <source>
        <dbReference type="EMBL" id="HHR96375.1"/>
    </source>
</evidence>
<dbReference type="Pfam" id="PF13529">
    <property type="entry name" value="Peptidase_C39_2"/>
    <property type="match status" value="1"/>
</dbReference>
<dbReference type="Pfam" id="PF00092">
    <property type="entry name" value="VWA"/>
    <property type="match status" value="1"/>
</dbReference>
<keyword evidence="1" id="KW-1133">Transmembrane helix</keyword>